<dbReference type="OrthoDB" id="438587at2759"/>
<protein>
    <recommendedName>
        <fullName evidence="2">Phosphatidate phosphatase APP1 catalytic domain-containing protein</fullName>
    </recommendedName>
</protein>
<dbReference type="GeneID" id="14912316"/>
<gene>
    <name evidence="3" type="ORF">ACA1_273820</name>
</gene>
<feature type="compositionally biased region" description="Basic and acidic residues" evidence="1">
    <location>
        <begin position="395"/>
        <end position="406"/>
    </location>
</feature>
<reference evidence="3 4" key="1">
    <citation type="journal article" date="2013" name="Genome Biol.">
        <title>Genome of Acanthamoeba castellanii highlights extensive lateral gene transfer and early evolution of tyrosine kinase signaling.</title>
        <authorList>
            <person name="Clarke M."/>
            <person name="Lohan A.J."/>
            <person name="Liu B."/>
            <person name="Lagkouvardos I."/>
            <person name="Roy S."/>
            <person name="Zafar N."/>
            <person name="Bertelli C."/>
            <person name="Schilde C."/>
            <person name="Kianianmomeni A."/>
            <person name="Burglin T.R."/>
            <person name="Frech C."/>
            <person name="Turcotte B."/>
            <person name="Kopec K.O."/>
            <person name="Synnott J.M."/>
            <person name="Choo C."/>
            <person name="Paponov I."/>
            <person name="Finkler A."/>
            <person name="Soon Heng Tan C."/>
            <person name="Hutchins A.P."/>
            <person name="Weinmeier T."/>
            <person name="Rattei T."/>
            <person name="Chu J.S."/>
            <person name="Gimenez G."/>
            <person name="Irimia M."/>
            <person name="Rigden D.J."/>
            <person name="Fitzpatrick D.A."/>
            <person name="Lorenzo-Morales J."/>
            <person name="Bateman A."/>
            <person name="Chiu C.H."/>
            <person name="Tang P."/>
            <person name="Hegemann P."/>
            <person name="Fromm H."/>
            <person name="Raoult D."/>
            <person name="Greub G."/>
            <person name="Miranda-Saavedra D."/>
            <person name="Chen N."/>
            <person name="Nash P."/>
            <person name="Ginger M.L."/>
            <person name="Horn M."/>
            <person name="Schaap P."/>
            <person name="Caler L."/>
            <person name="Loftus B."/>
        </authorList>
    </citation>
    <scope>NUCLEOTIDE SEQUENCE [LARGE SCALE GENOMIC DNA]</scope>
    <source>
        <strain evidence="3 4">Neff</strain>
    </source>
</reference>
<dbReference type="InterPro" id="IPR052935">
    <property type="entry name" value="Mg2+_PAP"/>
</dbReference>
<dbReference type="PANTHER" id="PTHR28208:SF1">
    <property type="entry name" value="FILAMENT ORGANIZATION PROTEIN APP1-LIKE, PUTATIVE (AFU_ORTHOLOGUE AFUA_1G06650)-RELATED"/>
    <property type="match status" value="1"/>
</dbReference>
<dbReference type="PANTHER" id="PTHR28208">
    <property type="entry name" value="PHOSPHATIDATE PHOSPHATASE APP1"/>
    <property type="match status" value="1"/>
</dbReference>
<feature type="domain" description="Phosphatidate phosphatase APP1 catalytic" evidence="2">
    <location>
        <begin position="183"/>
        <end position="332"/>
    </location>
</feature>
<dbReference type="Pfam" id="PF09949">
    <property type="entry name" value="APP1_cat"/>
    <property type="match status" value="1"/>
</dbReference>
<evidence type="ECO:0000313" key="4">
    <source>
        <dbReference type="Proteomes" id="UP000011083"/>
    </source>
</evidence>
<dbReference type="KEGG" id="acan:ACA1_273820"/>
<evidence type="ECO:0000256" key="1">
    <source>
        <dbReference type="SAM" id="MobiDB-lite"/>
    </source>
</evidence>
<evidence type="ECO:0000259" key="2">
    <source>
        <dbReference type="Pfam" id="PF09949"/>
    </source>
</evidence>
<dbReference type="VEuPathDB" id="AmoebaDB:ACA1_273820"/>
<accession>L8GFK1</accession>
<evidence type="ECO:0000313" key="3">
    <source>
        <dbReference type="EMBL" id="ELR11870.1"/>
    </source>
</evidence>
<proteinExistence type="predicted"/>
<sequence>MEGSPRNMQHHRPVALEEEASIVQVYPPIAKREGLMWWTGPPSTTPETAESEDVVVLPVVGQVVSRSRFKDLQSRAVSLFLASTFGMEDRQRLQARLHPFFPSLLPSTNRSRRIVARLLPCDPSHTLQSVPLHSALGYPLARHAHGGISPTDPAGTPLWIRFGVRAQESEAEGQAMLLEEEGVSVISDVDDTLRISVVGKLSHYFKSTFLKEFEDVHGMAELYQVWESTLQARFHYVSGTPCQLWQPLSAFLANKGFPKGSFHLLSFRVREMLGMEGPSRLQVKTAHIESLLQRFPRRKFICVGDTSEQDPEIYVELAKRYPEQVKAIFIRRVPEIRKQRQREVEAATDETVLRATVEERLRTLASKVKRVRPSGSSSPTAAPHGSAGSITGLGLRERWRARDDQHLGSSTTTTRKRDKMAKLLHRRTESETTSSSSTADGDDRRWAELGVAALEGKTLWRVFDDPGELLHINLMQVVL</sequence>
<dbReference type="Proteomes" id="UP000011083">
    <property type="component" value="Unassembled WGS sequence"/>
</dbReference>
<keyword evidence="4" id="KW-1185">Reference proteome</keyword>
<dbReference type="AlphaFoldDB" id="L8GFK1"/>
<feature type="compositionally biased region" description="Basic residues" evidence="1">
    <location>
        <begin position="414"/>
        <end position="425"/>
    </location>
</feature>
<dbReference type="STRING" id="1257118.L8GFK1"/>
<dbReference type="EMBL" id="KB008146">
    <property type="protein sequence ID" value="ELR11870.1"/>
    <property type="molecule type" value="Genomic_DNA"/>
</dbReference>
<feature type="region of interest" description="Disordered" evidence="1">
    <location>
        <begin position="366"/>
        <end position="442"/>
    </location>
</feature>
<dbReference type="GO" id="GO:0008195">
    <property type="term" value="F:phosphatidate phosphatase activity"/>
    <property type="evidence" value="ECO:0007669"/>
    <property type="project" value="InterPro"/>
</dbReference>
<dbReference type="RefSeq" id="XP_004333883.1">
    <property type="nucleotide sequence ID" value="XM_004333835.1"/>
</dbReference>
<organism evidence="3 4">
    <name type="scientific">Acanthamoeba castellanii (strain ATCC 30010 / Neff)</name>
    <dbReference type="NCBI Taxonomy" id="1257118"/>
    <lineage>
        <taxon>Eukaryota</taxon>
        <taxon>Amoebozoa</taxon>
        <taxon>Discosea</taxon>
        <taxon>Longamoebia</taxon>
        <taxon>Centramoebida</taxon>
        <taxon>Acanthamoebidae</taxon>
        <taxon>Acanthamoeba</taxon>
    </lineage>
</organism>
<dbReference type="InterPro" id="IPR019236">
    <property type="entry name" value="APP1_cat"/>
</dbReference>
<name>L8GFK1_ACACF</name>